<keyword evidence="10" id="KW-1185">Reference proteome</keyword>
<gene>
    <name evidence="9" type="ORF">BC793_119138</name>
</gene>
<accession>A0A316F4Z8</accession>
<protein>
    <submittedName>
        <fullName evidence="9">Peptide/nickel transport system ATP-binding protein</fullName>
    </submittedName>
</protein>
<proteinExistence type="inferred from homology"/>
<comment type="caution">
    <text evidence="9">The sequence shown here is derived from an EMBL/GenBank/DDBJ whole genome shotgun (WGS) entry which is preliminary data.</text>
</comment>
<dbReference type="Proteomes" id="UP000245697">
    <property type="component" value="Unassembled WGS sequence"/>
</dbReference>
<comment type="subcellular location">
    <subcellularLocation>
        <location evidence="1">Cell membrane</location>
        <topology evidence="1">Peripheral membrane protein</topology>
    </subcellularLocation>
</comment>
<evidence type="ECO:0000256" key="3">
    <source>
        <dbReference type="ARBA" id="ARBA00022448"/>
    </source>
</evidence>
<keyword evidence="6 9" id="KW-0067">ATP-binding</keyword>
<evidence type="ECO:0000313" key="9">
    <source>
        <dbReference type="EMBL" id="PWK40530.1"/>
    </source>
</evidence>
<evidence type="ECO:0000256" key="1">
    <source>
        <dbReference type="ARBA" id="ARBA00004202"/>
    </source>
</evidence>
<dbReference type="PANTHER" id="PTHR43297:SF2">
    <property type="entry name" value="DIPEPTIDE TRANSPORT ATP-BINDING PROTEIN DPPD"/>
    <property type="match status" value="1"/>
</dbReference>
<evidence type="ECO:0000256" key="5">
    <source>
        <dbReference type="ARBA" id="ARBA00022741"/>
    </source>
</evidence>
<keyword evidence="5" id="KW-0547">Nucleotide-binding</keyword>
<dbReference type="GO" id="GO:0005524">
    <property type="term" value="F:ATP binding"/>
    <property type="evidence" value="ECO:0007669"/>
    <property type="project" value="UniProtKB-KW"/>
</dbReference>
<dbReference type="InterPro" id="IPR017871">
    <property type="entry name" value="ABC_transporter-like_CS"/>
</dbReference>
<evidence type="ECO:0000259" key="8">
    <source>
        <dbReference type="PROSITE" id="PS50893"/>
    </source>
</evidence>
<reference evidence="9 10" key="1">
    <citation type="submission" date="2018-05" db="EMBL/GenBank/DDBJ databases">
        <title>Genomic Encyclopedia of Archaeal and Bacterial Type Strains, Phase II (KMG-II): from individual species to whole genera.</title>
        <authorList>
            <person name="Goeker M."/>
        </authorList>
    </citation>
    <scope>NUCLEOTIDE SEQUENCE [LARGE SCALE GENOMIC DNA]</scope>
    <source>
        <strain evidence="9 10">DSM 45184</strain>
    </source>
</reference>
<dbReference type="EMBL" id="QGGR01000019">
    <property type="protein sequence ID" value="PWK40530.1"/>
    <property type="molecule type" value="Genomic_DNA"/>
</dbReference>
<evidence type="ECO:0000313" key="10">
    <source>
        <dbReference type="Proteomes" id="UP000245697"/>
    </source>
</evidence>
<dbReference type="CDD" id="cd03257">
    <property type="entry name" value="ABC_NikE_OppD_transporters"/>
    <property type="match status" value="1"/>
</dbReference>
<keyword evidence="7" id="KW-0472">Membrane</keyword>
<dbReference type="InterPro" id="IPR027417">
    <property type="entry name" value="P-loop_NTPase"/>
</dbReference>
<dbReference type="AlphaFoldDB" id="A0A316F4Z8"/>
<dbReference type="SUPFAM" id="SSF52540">
    <property type="entry name" value="P-loop containing nucleoside triphosphate hydrolases"/>
    <property type="match status" value="1"/>
</dbReference>
<dbReference type="InterPro" id="IPR003439">
    <property type="entry name" value="ABC_transporter-like_ATP-bd"/>
</dbReference>
<dbReference type="GO" id="GO:0005886">
    <property type="term" value="C:plasma membrane"/>
    <property type="evidence" value="ECO:0007669"/>
    <property type="project" value="UniProtKB-SubCell"/>
</dbReference>
<dbReference type="SMART" id="SM00382">
    <property type="entry name" value="AAA"/>
    <property type="match status" value="1"/>
</dbReference>
<evidence type="ECO:0000256" key="7">
    <source>
        <dbReference type="ARBA" id="ARBA00023136"/>
    </source>
</evidence>
<dbReference type="PROSITE" id="PS50893">
    <property type="entry name" value="ABC_TRANSPORTER_2"/>
    <property type="match status" value="1"/>
</dbReference>
<dbReference type="InterPro" id="IPR003593">
    <property type="entry name" value="AAA+_ATPase"/>
</dbReference>
<evidence type="ECO:0000256" key="4">
    <source>
        <dbReference type="ARBA" id="ARBA00022475"/>
    </source>
</evidence>
<dbReference type="GO" id="GO:0016887">
    <property type="term" value="F:ATP hydrolysis activity"/>
    <property type="evidence" value="ECO:0007669"/>
    <property type="project" value="InterPro"/>
</dbReference>
<feature type="domain" description="ABC transporter" evidence="8">
    <location>
        <begin position="22"/>
        <end position="268"/>
    </location>
</feature>
<organism evidence="9 10">
    <name type="scientific">Actinoplanes xinjiangensis</name>
    <dbReference type="NCBI Taxonomy" id="512350"/>
    <lineage>
        <taxon>Bacteria</taxon>
        <taxon>Bacillati</taxon>
        <taxon>Actinomycetota</taxon>
        <taxon>Actinomycetes</taxon>
        <taxon>Micromonosporales</taxon>
        <taxon>Micromonosporaceae</taxon>
        <taxon>Actinoplanes</taxon>
    </lineage>
</organism>
<sequence>MIANPEPSTLPGMTTVIIFTMLKLSGLSIRLGGRLVVDDVNLTVEPGQTVGLIGGSGSGKTLTALGVLGLLPGAAHAEGHIGLGGIELCGAPERRLRQVRGCRIGFVGQDALAALNPLATIGRHLCIPLRRHRGLNRREAARAAGDLLERVGLAADTVRAYPAQLSGGQRQRAAIALAVAGRPGLLIADEPTSALDPPNQAGILDLLRALPPAADGRPTALLLISHDLAVVARLCDRIAVMHDGCLVEQGDTAELIAAPSHPYTRALVASARALAA</sequence>
<name>A0A316F4Z8_9ACTN</name>
<keyword evidence="3" id="KW-0813">Transport</keyword>
<keyword evidence="4" id="KW-1003">Cell membrane</keyword>
<dbReference type="PROSITE" id="PS00211">
    <property type="entry name" value="ABC_TRANSPORTER_1"/>
    <property type="match status" value="1"/>
</dbReference>
<dbReference type="PANTHER" id="PTHR43297">
    <property type="entry name" value="OLIGOPEPTIDE TRANSPORT ATP-BINDING PROTEIN APPD"/>
    <property type="match status" value="1"/>
</dbReference>
<dbReference type="Gene3D" id="3.40.50.300">
    <property type="entry name" value="P-loop containing nucleotide triphosphate hydrolases"/>
    <property type="match status" value="1"/>
</dbReference>
<evidence type="ECO:0000256" key="2">
    <source>
        <dbReference type="ARBA" id="ARBA00005417"/>
    </source>
</evidence>
<dbReference type="Pfam" id="PF00005">
    <property type="entry name" value="ABC_tran"/>
    <property type="match status" value="1"/>
</dbReference>
<evidence type="ECO:0000256" key="6">
    <source>
        <dbReference type="ARBA" id="ARBA00022840"/>
    </source>
</evidence>
<dbReference type="InterPro" id="IPR050388">
    <property type="entry name" value="ABC_Ni/Peptide_Import"/>
</dbReference>
<comment type="similarity">
    <text evidence="2">Belongs to the ABC transporter superfamily.</text>
</comment>